<evidence type="ECO:0008006" key="3">
    <source>
        <dbReference type="Google" id="ProtNLM"/>
    </source>
</evidence>
<keyword evidence="1" id="KW-0732">Signal</keyword>
<dbReference type="InterPro" id="IPR010512">
    <property type="entry name" value="DUF1091"/>
</dbReference>
<feature type="signal peptide" evidence="1">
    <location>
        <begin position="1"/>
        <end position="19"/>
    </location>
</feature>
<feature type="chain" id="PRO_5005321431" description="MD-2-related lipid-recognition domain-containing protein" evidence="1">
    <location>
        <begin position="20"/>
        <end position="178"/>
    </location>
</feature>
<proteinExistence type="predicted"/>
<dbReference type="AlphaFoldDB" id="A0A0J9R918"/>
<sequence length="178" mass="20601">MLASLIFTLLLLTSMEVDAKFKSLHCTALDQDFGELLLCKLKAISRLRNSISVQYKLKQPISKLFIRLEFFKRANGWRPFLYNFTANLCDFLAHNNNVIISIGYAYLSPYLAKNYSCPLKVIENELLECKNFELDINNIRNRFPVETGEYALQLTFIAKNKAALTINGSIEYNNYREH</sequence>
<protein>
    <recommendedName>
        <fullName evidence="3">MD-2-related lipid-recognition domain-containing protein</fullName>
    </recommendedName>
</protein>
<gene>
    <name evidence="2" type="primary">Dsim\GD10072</name>
    <name evidence="2" type="ORF">Dsimw501_GD10072</name>
</gene>
<dbReference type="EMBL" id="CM002911">
    <property type="protein sequence ID" value="KMY92521.1"/>
    <property type="molecule type" value="Genomic_DNA"/>
</dbReference>
<evidence type="ECO:0000256" key="1">
    <source>
        <dbReference type="SAM" id="SignalP"/>
    </source>
</evidence>
<evidence type="ECO:0000313" key="2">
    <source>
        <dbReference type="EMBL" id="KMY92521.1"/>
    </source>
</evidence>
<dbReference type="Pfam" id="PF06477">
    <property type="entry name" value="DUF1091"/>
    <property type="match status" value="1"/>
</dbReference>
<dbReference type="PANTHER" id="PTHR20898">
    <property type="entry name" value="DAEDALUS ON 3-RELATED-RELATED"/>
    <property type="match status" value="1"/>
</dbReference>
<organism evidence="2">
    <name type="scientific">Drosophila simulans</name>
    <name type="common">Fruit fly</name>
    <dbReference type="NCBI Taxonomy" id="7240"/>
    <lineage>
        <taxon>Eukaryota</taxon>
        <taxon>Metazoa</taxon>
        <taxon>Ecdysozoa</taxon>
        <taxon>Arthropoda</taxon>
        <taxon>Hexapoda</taxon>
        <taxon>Insecta</taxon>
        <taxon>Pterygota</taxon>
        <taxon>Neoptera</taxon>
        <taxon>Endopterygota</taxon>
        <taxon>Diptera</taxon>
        <taxon>Brachycera</taxon>
        <taxon>Muscomorpha</taxon>
        <taxon>Ephydroidea</taxon>
        <taxon>Drosophilidae</taxon>
        <taxon>Drosophila</taxon>
        <taxon>Sophophora</taxon>
    </lineage>
</organism>
<dbReference type="KEGG" id="dsi:Dsimw501_GD10072"/>
<reference evidence="2" key="2">
    <citation type="submission" date="2014-06" db="EMBL/GenBank/DDBJ databases">
        <authorList>
            <person name="Hu T."/>
            <person name="Eisen M.B."/>
            <person name="Thornton K.R."/>
            <person name="Andolfatto P."/>
        </authorList>
    </citation>
    <scope>NUCLEOTIDE SEQUENCE</scope>
    <source>
        <strain evidence="2">W501</strain>
    </source>
</reference>
<accession>A0A0J9R918</accession>
<reference evidence="2" key="3">
    <citation type="submission" date="2015-04" db="EMBL/GenBank/DDBJ databases">
        <authorList>
            <consortium name="FlyBase"/>
        </authorList>
    </citation>
    <scope>NUCLEOTIDE SEQUENCE</scope>
    <source>
        <strain evidence="2">W501</strain>
    </source>
</reference>
<dbReference type="PANTHER" id="PTHR20898:SF0">
    <property type="entry name" value="DAEDALUS ON 3-RELATED"/>
    <property type="match status" value="1"/>
</dbReference>
<reference evidence="2" key="1">
    <citation type="journal article" date="2013" name="Genome Res.">
        <title>A second-generation assembly of the Drosophila simulans genome provides new insights into patterns of lineage-specific divergence.</title>
        <authorList>
            <person name="Hu T.T."/>
            <person name="Eisen M.B."/>
            <person name="Thornton K.R."/>
            <person name="Andolfatto P."/>
        </authorList>
    </citation>
    <scope>NUCLEOTIDE SEQUENCE [LARGE SCALE GENOMIC DNA]</scope>
    <source>
        <strain evidence="2">W501</strain>
    </source>
</reference>
<dbReference type="Proteomes" id="UP000035880">
    <property type="component" value="Chromosome 2R"/>
</dbReference>
<dbReference type="OrthoDB" id="7817040at2759"/>
<name>A0A0J9R918_DROSI</name>